<accession>A0A382WI49</accession>
<dbReference type="AlphaFoldDB" id="A0A382WI49"/>
<evidence type="ECO:0008006" key="2">
    <source>
        <dbReference type="Google" id="ProtNLM"/>
    </source>
</evidence>
<organism evidence="1">
    <name type="scientific">marine metagenome</name>
    <dbReference type="NCBI Taxonomy" id="408172"/>
    <lineage>
        <taxon>unclassified sequences</taxon>
        <taxon>metagenomes</taxon>
        <taxon>ecological metagenomes</taxon>
    </lineage>
</organism>
<proteinExistence type="predicted"/>
<dbReference type="EMBL" id="UINC01159939">
    <property type="protein sequence ID" value="SVD58309.1"/>
    <property type="molecule type" value="Genomic_DNA"/>
</dbReference>
<dbReference type="Pfam" id="PF00300">
    <property type="entry name" value="His_Phos_1"/>
    <property type="match status" value="1"/>
</dbReference>
<dbReference type="Gene3D" id="3.40.50.1240">
    <property type="entry name" value="Phosphoglycerate mutase-like"/>
    <property type="match status" value="1"/>
</dbReference>
<evidence type="ECO:0000313" key="1">
    <source>
        <dbReference type="EMBL" id="SVD58309.1"/>
    </source>
</evidence>
<gene>
    <name evidence="1" type="ORF">METZ01_LOCUS411163</name>
</gene>
<protein>
    <recommendedName>
        <fullName evidence="2">Histidine phosphatase family protein</fullName>
    </recommendedName>
</protein>
<feature type="non-terminal residue" evidence="1">
    <location>
        <position position="77"/>
    </location>
</feature>
<dbReference type="SUPFAM" id="SSF53254">
    <property type="entry name" value="Phosphoglycerate mutase-like"/>
    <property type="match status" value="1"/>
</dbReference>
<reference evidence="1" key="1">
    <citation type="submission" date="2018-05" db="EMBL/GenBank/DDBJ databases">
        <authorList>
            <person name="Lanie J.A."/>
            <person name="Ng W.-L."/>
            <person name="Kazmierczak K.M."/>
            <person name="Andrzejewski T.M."/>
            <person name="Davidsen T.M."/>
            <person name="Wayne K.J."/>
            <person name="Tettelin H."/>
            <person name="Glass J.I."/>
            <person name="Rusch D."/>
            <person name="Podicherti R."/>
            <person name="Tsui H.-C.T."/>
            <person name="Winkler M.E."/>
        </authorList>
    </citation>
    <scope>NUCLEOTIDE SEQUENCE</scope>
</reference>
<name>A0A382WI49_9ZZZZ</name>
<dbReference type="InterPro" id="IPR029033">
    <property type="entry name" value="His_PPase_superfam"/>
</dbReference>
<dbReference type="InterPro" id="IPR013078">
    <property type="entry name" value="His_Pase_superF_clade-1"/>
</dbReference>
<sequence>MKELIILRHSKSSWDYNVEDINRPLSESGIHKIEKIAEESKTIFKNTEIIFSSNANRALHTSIILIDKLKLSLNNLI</sequence>